<evidence type="ECO:0000256" key="1">
    <source>
        <dbReference type="SAM" id="MobiDB-lite"/>
    </source>
</evidence>
<keyword evidence="3" id="KW-1185">Reference proteome</keyword>
<gene>
    <name evidence="2" type="ORF">TSPI_06016</name>
</gene>
<name>A0ABR3KYS9_TRISP</name>
<proteinExistence type="predicted"/>
<feature type="region of interest" description="Disordered" evidence="1">
    <location>
        <begin position="46"/>
        <end position="81"/>
    </location>
</feature>
<comment type="caution">
    <text evidence="2">The sequence shown here is derived from an EMBL/GenBank/DDBJ whole genome shotgun (WGS) entry which is preliminary data.</text>
</comment>
<evidence type="ECO:0000313" key="3">
    <source>
        <dbReference type="Proteomes" id="UP001558632"/>
    </source>
</evidence>
<organism evidence="2 3">
    <name type="scientific">Trichinella spiralis</name>
    <name type="common">Trichina worm</name>
    <dbReference type="NCBI Taxonomy" id="6334"/>
    <lineage>
        <taxon>Eukaryota</taxon>
        <taxon>Metazoa</taxon>
        <taxon>Ecdysozoa</taxon>
        <taxon>Nematoda</taxon>
        <taxon>Enoplea</taxon>
        <taxon>Dorylaimia</taxon>
        <taxon>Trichinellida</taxon>
        <taxon>Trichinellidae</taxon>
        <taxon>Trichinella</taxon>
    </lineage>
</organism>
<feature type="compositionally biased region" description="Low complexity" evidence="1">
    <location>
        <begin position="119"/>
        <end position="130"/>
    </location>
</feature>
<dbReference type="Proteomes" id="UP001558632">
    <property type="component" value="Unassembled WGS sequence"/>
</dbReference>
<dbReference type="EMBL" id="JBEUSY010000132">
    <property type="protein sequence ID" value="KAL1244518.1"/>
    <property type="molecule type" value="Genomic_DNA"/>
</dbReference>
<reference evidence="2 3" key="1">
    <citation type="submission" date="2024-07" db="EMBL/GenBank/DDBJ databases">
        <title>Enhanced genomic and transcriptomic resources for Trichinella pseudospiralis and T. spiralis underpin the discovery of pronounced molecular differences between stages and species.</title>
        <authorList>
            <person name="Pasi K.K."/>
            <person name="La Rosa G."/>
            <person name="Gomez-Morales M.A."/>
            <person name="Tosini F."/>
            <person name="Sumanam S."/>
            <person name="Young N.D."/>
            <person name="Chang B.C."/>
            <person name="Robin G.B."/>
        </authorList>
    </citation>
    <scope>NUCLEOTIDE SEQUENCE [LARGE SCALE GENOMIC DNA]</scope>
    <source>
        <strain evidence="2">ISS534</strain>
    </source>
</reference>
<evidence type="ECO:0000313" key="2">
    <source>
        <dbReference type="EMBL" id="KAL1244518.1"/>
    </source>
</evidence>
<protein>
    <submittedName>
        <fullName evidence="2">L-lactate dehydrogenase</fullName>
    </submittedName>
</protein>
<accession>A0ABR3KYS9</accession>
<feature type="compositionally biased region" description="Polar residues" evidence="1">
    <location>
        <begin position="46"/>
        <end position="60"/>
    </location>
</feature>
<sequence length="160" mass="16737">MHLLNQHCDATFGMYSSTTKGTSVVRDIVATDKTNQLYKLVISRSTINNSGGSTSDNAKTSKAKKVHNSNNDEETATENSVKVADRKRLTYADMAKLGVAERAAGSSSDAATVVNDAATVNDAADNASAVPGEDKPRPAGSRPTSSASSRVSSRDVLKSS</sequence>
<feature type="region of interest" description="Disordered" evidence="1">
    <location>
        <begin position="119"/>
        <end position="160"/>
    </location>
</feature>
<feature type="compositionally biased region" description="Low complexity" evidence="1">
    <location>
        <begin position="138"/>
        <end position="151"/>
    </location>
</feature>